<dbReference type="AlphaFoldDB" id="A0A7S1N496"/>
<organism evidence="1">
    <name type="scientific">Eutreptiella gymnastica</name>
    <dbReference type="NCBI Taxonomy" id="73025"/>
    <lineage>
        <taxon>Eukaryota</taxon>
        <taxon>Discoba</taxon>
        <taxon>Euglenozoa</taxon>
        <taxon>Euglenida</taxon>
        <taxon>Spirocuta</taxon>
        <taxon>Euglenophyceae</taxon>
        <taxon>Eutreptiales</taxon>
        <taxon>Eutreptiaceae</taxon>
        <taxon>Eutreptiella</taxon>
    </lineage>
</organism>
<reference evidence="1" key="1">
    <citation type="submission" date="2021-01" db="EMBL/GenBank/DDBJ databases">
        <authorList>
            <person name="Corre E."/>
            <person name="Pelletier E."/>
            <person name="Niang G."/>
            <person name="Scheremetjew M."/>
            <person name="Finn R."/>
            <person name="Kale V."/>
            <person name="Holt S."/>
            <person name="Cochrane G."/>
            <person name="Meng A."/>
            <person name="Brown T."/>
            <person name="Cohen L."/>
        </authorList>
    </citation>
    <scope>NUCLEOTIDE SEQUENCE</scope>
    <source>
        <strain evidence="1">NIES-381</strain>
    </source>
</reference>
<proteinExistence type="predicted"/>
<sequence length="156" mass="16730">MPLTRTIPSTNPKIPVSICTVPVPSAHDCRNCGEVQWRQGARWLCQPSTYLSELVRFGLRMQNGGTGLATVAHLGPLLPSTLQVPCCTTTCHNPNGFPSQPASSFPSLSGGLTPVRQNQPSFHRGCLDPSAATLGITRDRESIVGPSHTHSSTNRF</sequence>
<name>A0A7S1N496_9EUGL</name>
<evidence type="ECO:0000313" key="1">
    <source>
        <dbReference type="EMBL" id="CAD8996689.1"/>
    </source>
</evidence>
<protein>
    <submittedName>
        <fullName evidence="1">Uncharacterized protein</fullName>
    </submittedName>
</protein>
<dbReference type="EMBL" id="HBGA01019977">
    <property type="protein sequence ID" value="CAD8996689.1"/>
    <property type="molecule type" value="Transcribed_RNA"/>
</dbReference>
<gene>
    <name evidence="1" type="ORF">EGYM00392_LOCUS7751</name>
</gene>
<accession>A0A7S1N496</accession>